<keyword evidence="2" id="KW-0614">Plasmid</keyword>
<geneLocation type="plasmid" evidence="2 3">
    <name>P2</name>
</geneLocation>
<dbReference type="AlphaFoldDB" id="H8H215"/>
<proteinExistence type="predicted"/>
<dbReference type="EMBL" id="CP002193">
    <property type="protein sequence ID" value="AFD27562.1"/>
    <property type="molecule type" value="Genomic_DNA"/>
</dbReference>
<dbReference type="InterPro" id="IPR039365">
    <property type="entry name" value="IS701-like"/>
</dbReference>
<feature type="domain" description="Transposase IS701-like DDE" evidence="1">
    <location>
        <begin position="17"/>
        <end position="81"/>
    </location>
</feature>
<protein>
    <submittedName>
        <fullName evidence="2">Putative transposase, ISRS017</fullName>
    </submittedName>
</protein>
<dbReference type="KEGG" id="dgo:DGo_PB0293"/>
<gene>
    <name evidence="2" type="ordered locus">DGo_PB0293</name>
</gene>
<name>H8H215_DEIGI</name>
<evidence type="ECO:0000313" key="2">
    <source>
        <dbReference type="EMBL" id="AFD27562.1"/>
    </source>
</evidence>
<keyword evidence="3" id="KW-1185">Reference proteome</keyword>
<accession>H8H215</accession>
<reference evidence="2 3" key="1">
    <citation type="journal article" date="2012" name="PLoS ONE">
        <title>Genome sequence and transcriptome analysis of the radioresistant bacterium Deinococcus gobiensis: insights into the extreme environmental adaptations.</title>
        <authorList>
            <person name="Yuan M."/>
            <person name="Chen M."/>
            <person name="Zhang W."/>
            <person name="Lu W."/>
            <person name="Wang J."/>
            <person name="Yang M."/>
            <person name="Zhao P."/>
            <person name="Tang R."/>
            <person name="Li X."/>
            <person name="Hao Y."/>
            <person name="Zhou Z."/>
            <person name="Zhan Y."/>
            <person name="Yu H."/>
            <person name="Teng C."/>
            <person name="Yan Y."/>
            <person name="Ping S."/>
            <person name="Wang Y."/>
            <person name="Lin M."/>
        </authorList>
    </citation>
    <scope>NUCLEOTIDE SEQUENCE [LARGE SCALE GENOMIC DNA]</scope>
    <source>
        <strain evidence="3">DSM 21396 / JCM 16679 / CGMCC 1.7299 / I-0</strain>
        <plasmid evidence="2">P2</plasmid>
    </source>
</reference>
<dbReference type="InterPro" id="IPR038721">
    <property type="entry name" value="IS701-like_DDE_dom"/>
</dbReference>
<dbReference type="OrthoDB" id="6139076at2"/>
<dbReference type="PANTHER" id="PTHR33627:SF1">
    <property type="entry name" value="TRANSPOSASE"/>
    <property type="match status" value="1"/>
</dbReference>
<dbReference type="PANTHER" id="PTHR33627">
    <property type="entry name" value="TRANSPOSASE"/>
    <property type="match status" value="1"/>
</dbReference>
<organism evidence="2 3">
    <name type="scientific">Deinococcus gobiensis (strain DSM 21396 / JCM 16679 / CGMCC 1.7299 / I-0)</name>
    <dbReference type="NCBI Taxonomy" id="745776"/>
    <lineage>
        <taxon>Bacteria</taxon>
        <taxon>Thermotogati</taxon>
        <taxon>Deinococcota</taxon>
        <taxon>Deinococci</taxon>
        <taxon>Deinococcales</taxon>
        <taxon>Deinococcaceae</taxon>
        <taxon>Deinococcus</taxon>
    </lineage>
</organism>
<sequence length="86" mass="9916">MPVAQDNTLPLRRFLRPFQRVLGHARRRKWCPLYLRGLMAPLERKSLQPLAEYVAPGQYAQLHHFVTVSPWQDEPLGAVLKSVLKG</sequence>
<evidence type="ECO:0000313" key="3">
    <source>
        <dbReference type="Proteomes" id="UP000007575"/>
    </source>
</evidence>
<dbReference type="Proteomes" id="UP000007575">
    <property type="component" value="Plasmid P2"/>
</dbReference>
<dbReference type="Pfam" id="PF13546">
    <property type="entry name" value="DDE_5"/>
    <property type="match status" value="1"/>
</dbReference>
<dbReference type="HOGENOM" id="CLU_2492681_0_0_0"/>
<evidence type="ECO:0000259" key="1">
    <source>
        <dbReference type="Pfam" id="PF13546"/>
    </source>
</evidence>